<keyword evidence="5" id="KW-0472">Membrane</keyword>
<evidence type="ECO:0000256" key="5">
    <source>
        <dbReference type="SAM" id="Phobius"/>
    </source>
</evidence>
<dbReference type="PANTHER" id="PTHR35008">
    <property type="entry name" value="BLL4482 PROTEIN-RELATED"/>
    <property type="match status" value="1"/>
</dbReference>
<dbReference type="PATRIC" id="fig|285.49.peg.1350"/>
<proteinExistence type="predicted"/>
<feature type="transmembrane region" description="Helical" evidence="5">
    <location>
        <begin position="12"/>
        <end position="33"/>
    </location>
</feature>
<feature type="domain" description="Cytochrome c" evidence="6">
    <location>
        <begin position="121"/>
        <end position="212"/>
    </location>
</feature>
<dbReference type="GO" id="GO:0046872">
    <property type="term" value="F:metal ion binding"/>
    <property type="evidence" value="ECO:0007669"/>
    <property type="project" value="UniProtKB-KW"/>
</dbReference>
<keyword evidence="2 4" id="KW-0479">Metal-binding</keyword>
<organism evidence="7 8">
    <name type="scientific">Comamonas testosteroni</name>
    <name type="common">Pseudomonas testosteroni</name>
    <dbReference type="NCBI Taxonomy" id="285"/>
    <lineage>
        <taxon>Bacteria</taxon>
        <taxon>Pseudomonadati</taxon>
        <taxon>Pseudomonadota</taxon>
        <taxon>Betaproteobacteria</taxon>
        <taxon>Burkholderiales</taxon>
        <taxon>Comamonadaceae</taxon>
        <taxon>Comamonas</taxon>
    </lineage>
</organism>
<dbReference type="GO" id="GO:0020037">
    <property type="term" value="F:heme binding"/>
    <property type="evidence" value="ECO:0007669"/>
    <property type="project" value="InterPro"/>
</dbReference>
<keyword evidence="3 4" id="KW-0408">Iron</keyword>
<dbReference type="InterPro" id="IPR009056">
    <property type="entry name" value="Cyt_c-like_dom"/>
</dbReference>
<keyword evidence="5" id="KW-0812">Transmembrane</keyword>
<comment type="caution">
    <text evidence="7">The sequence shown here is derived from an EMBL/GenBank/DDBJ whole genome shotgun (WGS) entry which is preliminary data.</text>
</comment>
<keyword evidence="5" id="KW-1133">Transmembrane helix</keyword>
<dbReference type="PROSITE" id="PS51007">
    <property type="entry name" value="CYTC"/>
    <property type="match status" value="1"/>
</dbReference>
<dbReference type="Gene3D" id="1.10.760.10">
    <property type="entry name" value="Cytochrome c-like domain"/>
    <property type="match status" value="1"/>
</dbReference>
<gene>
    <name evidence="7" type="ORF">GL58_06515</name>
</gene>
<sequence length="375" mass="40959">MTDDGVKTLLWVLHQAQLGLAAFLEILGVSSWPFSHRLAAEQLLFDRGQAARLVWAALVIAALLLILAVALWWRKRPRRLLGLGALAILIALFTPWPIWRLLLTPTVPTAFHASAVPFTASAVMQGQQLYQAHCLRCHGALGDGDGVDAEKQVIWPPTLNRSILWRRFEGELFWSVRHGMTDRHGAATMPAADALMTDEQIWKVLGFIRAQAAGQSLKREGVWEFPVALPDEAVRCAGRGPSSQRLDALRGQTVRLVFAGDTTVREDPRMVTVSVGETQGIDCTSDSAEMRRALSVLLGAEDGKLGGYQILVDRQGWLRAQSKPGSSGWSEDDLVCRTADAPQISKPASAVDGLQALIRHMDAEPVRTVVAGFSP</sequence>
<dbReference type="AlphaFoldDB" id="A0A0L7ML07"/>
<evidence type="ECO:0000256" key="1">
    <source>
        <dbReference type="ARBA" id="ARBA00022617"/>
    </source>
</evidence>
<dbReference type="GO" id="GO:0009055">
    <property type="term" value="F:electron transfer activity"/>
    <property type="evidence" value="ECO:0007669"/>
    <property type="project" value="InterPro"/>
</dbReference>
<accession>A0A0L7ML07</accession>
<evidence type="ECO:0000256" key="3">
    <source>
        <dbReference type="ARBA" id="ARBA00023004"/>
    </source>
</evidence>
<protein>
    <recommendedName>
        <fullName evidence="6">Cytochrome c domain-containing protein</fullName>
    </recommendedName>
</protein>
<reference evidence="8" key="1">
    <citation type="submission" date="2014-06" db="EMBL/GenBank/DDBJ databases">
        <title>Draft genome sequence of C. testosteroni WDL7.</title>
        <authorList>
            <person name="Wu Y."/>
            <person name="Seshan H."/>
            <person name="Arumugam K."/>
        </authorList>
    </citation>
    <scope>NUCLEOTIDE SEQUENCE [LARGE SCALE GENOMIC DNA]</scope>
    <source>
        <strain evidence="8">WDL7</strain>
    </source>
</reference>
<dbReference type="SUPFAM" id="SSF46626">
    <property type="entry name" value="Cytochrome c"/>
    <property type="match status" value="1"/>
</dbReference>
<feature type="transmembrane region" description="Helical" evidence="5">
    <location>
        <begin position="53"/>
        <end position="73"/>
    </location>
</feature>
<dbReference type="RefSeq" id="WP_053282968.1">
    <property type="nucleotide sequence ID" value="NZ_JNVD01000016.1"/>
</dbReference>
<evidence type="ECO:0000313" key="7">
    <source>
        <dbReference type="EMBL" id="KOC22560.1"/>
    </source>
</evidence>
<dbReference type="InterPro" id="IPR051459">
    <property type="entry name" value="Cytochrome_c-type_DH"/>
</dbReference>
<feature type="transmembrane region" description="Helical" evidence="5">
    <location>
        <begin position="80"/>
        <end position="99"/>
    </location>
</feature>
<name>A0A0L7ML07_COMTE</name>
<dbReference type="Proteomes" id="UP000037442">
    <property type="component" value="Unassembled WGS sequence"/>
</dbReference>
<dbReference type="EMBL" id="JNVD01000016">
    <property type="protein sequence ID" value="KOC22560.1"/>
    <property type="molecule type" value="Genomic_DNA"/>
</dbReference>
<evidence type="ECO:0000259" key="6">
    <source>
        <dbReference type="PROSITE" id="PS51007"/>
    </source>
</evidence>
<evidence type="ECO:0000256" key="4">
    <source>
        <dbReference type="PROSITE-ProRule" id="PRU00433"/>
    </source>
</evidence>
<evidence type="ECO:0000256" key="2">
    <source>
        <dbReference type="ARBA" id="ARBA00022723"/>
    </source>
</evidence>
<keyword evidence="1 4" id="KW-0349">Heme</keyword>
<evidence type="ECO:0000313" key="8">
    <source>
        <dbReference type="Proteomes" id="UP000037442"/>
    </source>
</evidence>
<dbReference type="PANTHER" id="PTHR35008:SF4">
    <property type="entry name" value="BLL4482 PROTEIN"/>
    <property type="match status" value="1"/>
</dbReference>
<dbReference type="Pfam" id="PF13442">
    <property type="entry name" value="Cytochrome_CBB3"/>
    <property type="match status" value="1"/>
</dbReference>
<dbReference type="InterPro" id="IPR036909">
    <property type="entry name" value="Cyt_c-like_dom_sf"/>
</dbReference>